<name>A7VSF1_9FIRM</name>
<reference evidence="1 2" key="1">
    <citation type="submission" date="2007-08" db="EMBL/GenBank/DDBJ databases">
        <title>Draft genome sequence of Clostridium leptum (DSM 753).</title>
        <authorList>
            <person name="Sudarsanam P."/>
            <person name="Ley R."/>
            <person name="Guruge J."/>
            <person name="Turnbaugh P.J."/>
            <person name="Mahowald M."/>
            <person name="Liep D."/>
            <person name="Gordon J."/>
        </authorList>
    </citation>
    <scope>NUCLEOTIDE SEQUENCE [LARGE SCALE GENOMIC DNA]</scope>
    <source>
        <strain evidence="1 2">DSM 753</strain>
    </source>
</reference>
<comment type="caution">
    <text evidence="1">The sequence shown here is derived from an EMBL/GenBank/DDBJ whole genome shotgun (WGS) entry which is preliminary data.</text>
</comment>
<dbReference type="AlphaFoldDB" id="A7VSF1"/>
<protein>
    <submittedName>
        <fullName evidence="1">Uncharacterized protein</fullName>
    </submittedName>
</protein>
<reference evidence="1 2" key="2">
    <citation type="submission" date="2007-08" db="EMBL/GenBank/DDBJ databases">
        <authorList>
            <person name="Fulton L."/>
            <person name="Clifton S."/>
            <person name="Fulton B."/>
            <person name="Xu J."/>
            <person name="Minx P."/>
            <person name="Pepin K.H."/>
            <person name="Johnson M."/>
            <person name="Thiruvilangam P."/>
            <person name="Bhonagiri V."/>
            <person name="Nash W.E."/>
            <person name="Wang C."/>
            <person name="Mardis E.R."/>
            <person name="Wilson R.K."/>
        </authorList>
    </citation>
    <scope>NUCLEOTIDE SEQUENCE [LARGE SCALE GENOMIC DNA]</scope>
    <source>
        <strain evidence="1 2">DSM 753</strain>
    </source>
</reference>
<accession>A7VSF1</accession>
<sequence>MFIGFQQLQAGLSRRRLIRPGSRERLMKGVLLSYSFKSSFWGTSARP</sequence>
<dbReference type="HOGENOM" id="CLU_3166468_0_0_9"/>
<proteinExistence type="predicted"/>
<organism evidence="1 2">
    <name type="scientific">[Clostridium] leptum DSM 753</name>
    <dbReference type="NCBI Taxonomy" id="428125"/>
    <lineage>
        <taxon>Bacteria</taxon>
        <taxon>Bacillati</taxon>
        <taxon>Bacillota</taxon>
        <taxon>Clostridia</taxon>
        <taxon>Eubacteriales</taxon>
        <taxon>Oscillospiraceae</taxon>
        <taxon>Oscillospiraceae incertae sedis</taxon>
    </lineage>
</organism>
<evidence type="ECO:0000313" key="2">
    <source>
        <dbReference type="Proteomes" id="UP000003490"/>
    </source>
</evidence>
<dbReference type="Proteomes" id="UP000003490">
    <property type="component" value="Unassembled WGS sequence"/>
</dbReference>
<gene>
    <name evidence="1" type="ORF">CLOLEP_01492</name>
</gene>
<evidence type="ECO:0000313" key="1">
    <source>
        <dbReference type="EMBL" id="EDO61981.1"/>
    </source>
</evidence>
<dbReference type="EMBL" id="ABCB02000017">
    <property type="protein sequence ID" value="EDO61981.1"/>
    <property type="molecule type" value="Genomic_DNA"/>
</dbReference>